<dbReference type="SUPFAM" id="SSF53850">
    <property type="entry name" value="Periplasmic binding protein-like II"/>
    <property type="match status" value="1"/>
</dbReference>
<dbReference type="CDD" id="cd08417">
    <property type="entry name" value="PBP2_Nitroaromatics_like"/>
    <property type="match status" value="1"/>
</dbReference>
<organism evidence="6 7">
    <name type="scientific">Kibdelosporangium philippinense</name>
    <dbReference type="NCBI Taxonomy" id="211113"/>
    <lineage>
        <taxon>Bacteria</taxon>
        <taxon>Bacillati</taxon>
        <taxon>Actinomycetota</taxon>
        <taxon>Actinomycetes</taxon>
        <taxon>Pseudonocardiales</taxon>
        <taxon>Pseudonocardiaceae</taxon>
        <taxon>Kibdelosporangium</taxon>
    </lineage>
</organism>
<comment type="caution">
    <text evidence="6">The sequence shown here is derived from an EMBL/GenBank/DDBJ whole genome shotgun (WGS) entry which is preliminary data.</text>
</comment>
<dbReference type="InterPro" id="IPR050389">
    <property type="entry name" value="LysR-type_TF"/>
</dbReference>
<dbReference type="Gene3D" id="3.40.190.10">
    <property type="entry name" value="Periplasmic binding protein-like II"/>
    <property type="match status" value="2"/>
</dbReference>
<keyword evidence="4" id="KW-0804">Transcription</keyword>
<accession>A0ABS8Z7E6</accession>
<dbReference type="SUPFAM" id="SSF46785">
    <property type="entry name" value="Winged helix' DNA-binding domain"/>
    <property type="match status" value="1"/>
</dbReference>
<dbReference type="RefSeq" id="WP_233725302.1">
    <property type="nucleotide sequence ID" value="NZ_JAJVCN010000001.1"/>
</dbReference>
<dbReference type="PANTHER" id="PTHR30118:SF15">
    <property type="entry name" value="TRANSCRIPTIONAL REGULATORY PROTEIN"/>
    <property type="match status" value="1"/>
</dbReference>
<name>A0ABS8Z7E6_9PSEU</name>
<keyword evidence="2" id="KW-0805">Transcription regulation</keyword>
<evidence type="ECO:0000256" key="4">
    <source>
        <dbReference type="ARBA" id="ARBA00023163"/>
    </source>
</evidence>
<comment type="similarity">
    <text evidence="1">Belongs to the LysR transcriptional regulatory family.</text>
</comment>
<evidence type="ECO:0000313" key="7">
    <source>
        <dbReference type="Proteomes" id="UP001521150"/>
    </source>
</evidence>
<dbReference type="InterPro" id="IPR037402">
    <property type="entry name" value="YidZ_PBP2"/>
</dbReference>
<dbReference type="Pfam" id="PF00126">
    <property type="entry name" value="HTH_1"/>
    <property type="match status" value="1"/>
</dbReference>
<dbReference type="PROSITE" id="PS50931">
    <property type="entry name" value="HTH_LYSR"/>
    <property type="match status" value="1"/>
</dbReference>
<reference evidence="6 7" key="1">
    <citation type="submission" date="2021-12" db="EMBL/GenBank/DDBJ databases">
        <title>Genome sequence of Kibdelosporangium philippinense ATCC 49844.</title>
        <authorList>
            <person name="Fedorov E.A."/>
            <person name="Omeragic M."/>
            <person name="Shalygina K.F."/>
            <person name="Maclea K.S."/>
        </authorList>
    </citation>
    <scope>NUCLEOTIDE SEQUENCE [LARGE SCALE GENOMIC DNA]</scope>
    <source>
        <strain evidence="6 7">ATCC 49844</strain>
    </source>
</reference>
<dbReference type="Pfam" id="PF03466">
    <property type="entry name" value="LysR_substrate"/>
    <property type="match status" value="1"/>
</dbReference>
<dbReference type="InterPro" id="IPR005119">
    <property type="entry name" value="LysR_subst-bd"/>
</dbReference>
<dbReference type="Gene3D" id="1.10.10.10">
    <property type="entry name" value="Winged helix-like DNA-binding domain superfamily/Winged helix DNA-binding domain"/>
    <property type="match status" value="1"/>
</dbReference>
<dbReference type="InterPro" id="IPR000847">
    <property type="entry name" value="LysR_HTH_N"/>
</dbReference>
<evidence type="ECO:0000313" key="6">
    <source>
        <dbReference type="EMBL" id="MCE7003740.1"/>
    </source>
</evidence>
<dbReference type="InterPro" id="IPR036388">
    <property type="entry name" value="WH-like_DNA-bd_sf"/>
</dbReference>
<dbReference type="EMBL" id="JAJVCN010000001">
    <property type="protein sequence ID" value="MCE7003740.1"/>
    <property type="molecule type" value="Genomic_DNA"/>
</dbReference>
<evidence type="ECO:0000259" key="5">
    <source>
        <dbReference type="PROSITE" id="PS50931"/>
    </source>
</evidence>
<sequence length="297" mass="33276">MQLDAADLNLLKPLAVLLEERHVSRAAARFHLSTSAMSRSLTRLRDLFQDDLLVQTPTGYELTPRARTIRRELATVLPRLSALIRGDEFDLATATDQFTIHCTDYGTQVLGPRLFRRISQQAPNVSLVVESIGGHTFDDIDHGRADIALVGIKPPAPLRFQLLFEEDYVCVVAADHPVSGDRISMDDLVRYPRISVVPMRLEGMHTEHQLVDLGVTARPTLRVPYFAAAIAALPETSSYTILARRFAELYDDDPAIRVLQAPQEIKPLAFGMVWHPRQNSDPAHTWLRDQIEAVATE</sequence>
<dbReference type="Proteomes" id="UP001521150">
    <property type="component" value="Unassembled WGS sequence"/>
</dbReference>
<proteinExistence type="inferred from homology"/>
<feature type="domain" description="HTH lysR-type" evidence="5">
    <location>
        <begin position="7"/>
        <end position="63"/>
    </location>
</feature>
<gene>
    <name evidence="6" type="ORF">LWC34_13015</name>
</gene>
<dbReference type="InterPro" id="IPR036390">
    <property type="entry name" value="WH_DNA-bd_sf"/>
</dbReference>
<protein>
    <submittedName>
        <fullName evidence="6">LysR family transcriptional regulator</fullName>
    </submittedName>
</protein>
<keyword evidence="7" id="KW-1185">Reference proteome</keyword>
<evidence type="ECO:0000256" key="1">
    <source>
        <dbReference type="ARBA" id="ARBA00009437"/>
    </source>
</evidence>
<evidence type="ECO:0000256" key="3">
    <source>
        <dbReference type="ARBA" id="ARBA00023125"/>
    </source>
</evidence>
<keyword evidence="3" id="KW-0238">DNA-binding</keyword>
<evidence type="ECO:0000256" key="2">
    <source>
        <dbReference type="ARBA" id="ARBA00023015"/>
    </source>
</evidence>
<dbReference type="PANTHER" id="PTHR30118">
    <property type="entry name" value="HTH-TYPE TRANSCRIPTIONAL REGULATOR LEUO-RELATED"/>
    <property type="match status" value="1"/>
</dbReference>